<gene>
    <name evidence="1" type="ORF">G7B40_016185</name>
</gene>
<proteinExistence type="predicted"/>
<protein>
    <submittedName>
        <fullName evidence="1">Uncharacterized protein</fullName>
    </submittedName>
</protein>
<keyword evidence="2" id="KW-1185">Reference proteome</keyword>
<evidence type="ECO:0000313" key="1">
    <source>
        <dbReference type="EMBL" id="MDR9896091.1"/>
    </source>
</evidence>
<name>A0AAP5M5M9_9CYAN</name>
<accession>A0AAP5M5M9</accession>
<sequence length="62" mass="7492">MNDVVYAQPLMPLKERDWKVLVDLFDRGDSDEIEADINNKLRMMIPEPCWEDDPFDFLREYL</sequence>
<comment type="caution">
    <text evidence="1">The sequence shown here is derived from an EMBL/GenBank/DDBJ whole genome shotgun (WGS) entry which is preliminary data.</text>
</comment>
<dbReference type="Proteomes" id="UP000667802">
    <property type="component" value="Unassembled WGS sequence"/>
</dbReference>
<evidence type="ECO:0000313" key="2">
    <source>
        <dbReference type="Proteomes" id="UP000667802"/>
    </source>
</evidence>
<dbReference type="EMBL" id="JAALHA020000007">
    <property type="protein sequence ID" value="MDR9896091.1"/>
    <property type="molecule type" value="Genomic_DNA"/>
</dbReference>
<organism evidence="1 2">
    <name type="scientific">Aetokthonos hydrillicola Thurmond2011</name>
    <dbReference type="NCBI Taxonomy" id="2712845"/>
    <lineage>
        <taxon>Bacteria</taxon>
        <taxon>Bacillati</taxon>
        <taxon>Cyanobacteriota</taxon>
        <taxon>Cyanophyceae</taxon>
        <taxon>Nostocales</taxon>
        <taxon>Hapalosiphonaceae</taxon>
        <taxon>Aetokthonos</taxon>
    </lineage>
</organism>
<dbReference type="RefSeq" id="WP_208340123.1">
    <property type="nucleotide sequence ID" value="NZ_CAWQFN010000602.1"/>
</dbReference>
<reference evidence="2" key="1">
    <citation type="journal article" date="2021" name="Science">
        <title>Hunting the eagle killer: A cyanobacterial neurotoxin causes vacuolar myelinopathy.</title>
        <authorList>
            <person name="Breinlinger S."/>
            <person name="Phillips T.J."/>
            <person name="Haram B.N."/>
            <person name="Mares J."/>
            <person name="Martinez Yerena J.A."/>
            <person name="Hrouzek P."/>
            <person name="Sobotka R."/>
            <person name="Henderson W.M."/>
            <person name="Schmieder P."/>
            <person name="Williams S.M."/>
            <person name="Lauderdale J.D."/>
            <person name="Wilde H.D."/>
            <person name="Gerrin W."/>
            <person name="Kust A."/>
            <person name="Washington J.W."/>
            <person name="Wagner C."/>
            <person name="Geier B."/>
            <person name="Liebeke M."/>
            <person name="Enke H."/>
            <person name="Niedermeyer T.H.J."/>
            <person name="Wilde S.B."/>
        </authorList>
    </citation>
    <scope>NUCLEOTIDE SEQUENCE [LARGE SCALE GENOMIC DNA]</scope>
    <source>
        <strain evidence="2">Thurmond2011</strain>
    </source>
</reference>
<dbReference type="AlphaFoldDB" id="A0AAP5M5M9"/>